<protein>
    <submittedName>
        <fullName evidence="1">Uncharacterized protein</fullName>
    </submittedName>
</protein>
<gene>
    <name evidence="1" type="ORF">C8P67_1174</name>
</gene>
<reference evidence="1 2" key="1">
    <citation type="submission" date="2018-08" db="EMBL/GenBank/DDBJ databases">
        <title>Genomic Encyclopedia of Archaeal and Bacterial Type Strains, Phase II (KMG-II): from individual species to whole genera.</title>
        <authorList>
            <person name="Goeker M."/>
        </authorList>
    </citation>
    <scope>NUCLEOTIDE SEQUENCE [LARGE SCALE GENOMIC DNA]</scope>
    <source>
        <strain evidence="1 2">DSM 100880</strain>
    </source>
</reference>
<dbReference type="EMBL" id="QUNI01000017">
    <property type="protein sequence ID" value="REG91111.1"/>
    <property type="molecule type" value="Genomic_DNA"/>
</dbReference>
<evidence type="ECO:0000313" key="2">
    <source>
        <dbReference type="Proteomes" id="UP000257136"/>
    </source>
</evidence>
<dbReference type="Proteomes" id="UP000257136">
    <property type="component" value="Unassembled WGS sequence"/>
</dbReference>
<accession>A0A3E0DYT3</accession>
<evidence type="ECO:0000313" key="1">
    <source>
        <dbReference type="EMBL" id="REG91111.1"/>
    </source>
</evidence>
<dbReference type="AlphaFoldDB" id="A0A3E0DYT3"/>
<organism evidence="1 2">
    <name type="scientific">Flavobacterium aquicola</name>
    <dbReference type="NCBI Taxonomy" id="1682742"/>
    <lineage>
        <taxon>Bacteria</taxon>
        <taxon>Pseudomonadati</taxon>
        <taxon>Bacteroidota</taxon>
        <taxon>Flavobacteriia</taxon>
        <taxon>Flavobacteriales</taxon>
        <taxon>Flavobacteriaceae</taxon>
        <taxon>Flavobacterium</taxon>
    </lineage>
</organism>
<keyword evidence="2" id="KW-1185">Reference proteome</keyword>
<name>A0A3E0DYT3_9FLAO</name>
<dbReference type="RefSeq" id="WP_115814983.1">
    <property type="nucleotide sequence ID" value="NZ_QUNI01000017.1"/>
</dbReference>
<comment type="caution">
    <text evidence="1">The sequence shown here is derived from an EMBL/GenBank/DDBJ whole genome shotgun (WGS) entry which is preliminary data.</text>
</comment>
<proteinExistence type="predicted"/>
<dbReference type="OrthoDB" id="9182727at2"/>
<sequence>MELTNIPEFKCKKCLKNFEIEIDDFETDTYSYERSMGNENQYNWNYIGNCPHCDNDLEISFDAYEYPVGMLNYEDSELTGCEFIIKPIFNVHNEDFETDI</sequence>